<evidence type="ECO:0000256" key="2">
    <source>
        <dbReference type="ARBA" id="ARBA00023002"/>
    </source>
</evidence>
<reference evidence="3" key="2">
    <citation type="submission" date="2020-09" db="EMBL/GenBank/DDBJ databases">
        <authorList>
            <person name="Sun Q."/>
            <person name="Kim S."/>
        </authorList>
    </citation>
    <scope>NUCLEOTIDE SEQUENCE</scope>
    <source>
        <strain evidence="3">KCTC 32422</strain>
    </source>
</reference>
<dbReference type="PROSITE" id="PS00061">
    <property type="entry name" value="ADH_SHORT"/>
    <property type="match status" value="1"/>
</dbReference>
<dbReference type="NCBIfam" id="NF005559">
    <property type="entry name" value="PRK07231.1"/>
    <property type="match status" value="1"/>
</dbReference>
<organism evidence="3 4">
    <name type="scientific">Novosphingobium arvoryzae</name>
    <dbReference type="NCBI Taxonomy" id="1256514"/>
    <lineage>
        <taxon>Bacteria</taxon>
        <taxon>Pseudomonadati</taxon>
        <taxon>Pseudomonadota</taxon>
        <taxon>Alphaproteobacteria</taxon>
        <taxon>Sphingomonadales</taxon>
        <taxon>Sphingomonadaceae</taxon>
        <taxon>Novosphingobium</taxon>
    </lineage>
</organism>
<dbReference type="GO" id="GO:0016491">
    <property type="term" value="F:oxidoreductase activity"/>
    <property type="evidence" value="ECO:0007669"/>
    <property type="project" value="UniProtKB-KW"/>
</dbReference>
<name>A0A918RH02_9SPHN</name>
<dbReference type="PRINTS" id="PR00080">
    <property type="entry name" value="SDRFAMILY"/>
</dbReference>
<dbReference type="Gene3D" id="3.40.50.720">
    <property type="entry name" value="NAD(P)-binding Rossmann-like Domain"/>
    <property type="match status" value="1"/>
</dbReference>
<dbReference type="PRINTS" id="PR00081">
    <property type="entry name" value="GDHRDH"/>
</dbReference>
<proteinExistence type="inferred from homology"/>
<dbReference type="RefSeq" id="WP_189540579.1">
    <property type="nucleotide sequence ID" value="NZ_BMZD01000003.1"/>
</dbReference>
<evidence type="ECO:0000256" key="1">
    <source>
        <dbReference type="ARBA" id="ARBA00006484"/>
    </source>
</evidence>
<dbReference type="Proteomes" id="UP000634139">
    <property type="component" value="Unassembled WGS sequence"/>
</dbReference>
<evidence type="ECO:0000313" key="3">
    <source>
        <dbReference type="EMBL" id="GGZ97455.1"/>
    </source>
</evidence>
<comment type="caution">
    <text evidence="3">The sequence shown here is derived from an EMBL/GenBank/DDBJ whole genome shotgun (WGS) entry which is preliminary data.</text>
</comment>
<evidence type="ECO:0000313" key="4">
    <source>
        <dbReference type="Proteomes" id="UP000634139"/>
    </source>
</evidence>
<dbReference type="EMBL" id="BMZD01000003">
    <property type="protein sequence ID" value="GGZ97455.1"/>
    <property type="molecule type" value="Genomic_DNA"/>
</dbReference>
<dbReference type="PANTHER" id="PTHR43180">
    <property type="entry name" value="3-OXOACYL-(ACYL-CARRIER-PROTEIN) REDUCTASE (AFU_ORTHOLOGUE AFUA_6G11210)"/>
    <property type="match status" value="1"/>
</dbReference>
<dbReference type="AlphaFoldDB" id="A0A918RH02"/>
<dbReference type="InterPro" id="IPR036291">
    <property type="entry name" value="NAD(P)-bd_dom_sf"/>
</dbReference>
<dbReference type="InterPro" id="IPR020904">
    <property type="entry name" value="Sc_DH/Rdtase_CS"/>
</dbReference>
<dbReference type="Pfam" id="PF13561">
    <property type="entry name" value="adh_short_C2"/>
    <property type="match status" value="1"/>
</dbReference>
<keyword evidence="2" id="KW-0560">Oxidoreductase</keyword>
<dbReference type="FunFam" id="3.40.50.720:FF:000084">
    <property type="entry name" value="Short-chain dehydrogenase reductase"/>
    <property type="match status" value="1"/>
</dbReference>
<protein>
    <submittedName>
        <fullName evidence="3">3-alpha-(Or 20-beta)-hydroxysteroid dehydrogenase</fullName>
    </submittedName>
</protein>
<keyword evidence="4" id="KW-1185">Reference proteome</keyword>
<dbReference type="InterPro" id="IPR002347">
    <property type="entry name" value="SDR_fam"/>
</dbReference>
<dbReference type="SUPFAM" id="SSF51735">
    <property type="entry name" value="NAD(P)-binding Rossmann-fold domains"/>
    <property type="match status" value="1"/>
</dbReference>
<dbReference type="PANTHER" id="PTHR43180:SF66">
    <property type="entry name" value="SHORT-CHAIN DEHYDROGENASE_REDUCTASE FAMILY PROTEIN"/>
    <property type="match status" value="1"/>
</dbReference>
<accession>A0A918RH02</accession>
<comment type="similarity">
    <text evidence="1">Belongs to the short-chain dehydrogenases/reductases (SDR) family.</text>
</comment>
<sequence length="261" mass="27277">MNRLEGKVAIVTGGARGIGEGIVRRFIAEGARVMITDILDAPGQALADELGANAAFHHHDVTSRSEWSAVIAATEARFGKLDTLVNNAGVLFFRGFEDYSESEIATLINVNLNGVIIGCQLAIPAIERAGGGAIVNMSSADGISGANAVSVYCATKFAVRGLTKALALELGPRGIRVNSIHPGGIYTPLANPMNVDKATYDKGYWIYPAQYAGEPKDIGAAAAYLASEDARYCMGTELSVDGGLNAGHYYMGLPGSPKPTA</sequence>
<gene>
    <name evidence="3" type="primary">fabG3</name>
    <name evidence="3" type="ORF">GCM10011617_17650</name>
</gene>
<reference evidence="3" key="1">
    <citation type="journal article" date="2014" name="Int. J. Syst. Evol. Microbiol.">
        <title>Complete genome sequence of Corynebacterium casei LMG S-19264T (=DSM 44701T), isolated from a smear-ripened cheese.</title>
        <authorList>
            <consortium name="US DOE Joint Genome Institute (JGI-PGF)"/>
            <person name="Walter F."/>
            <person name="Albersmeier A."/>
            <person name="Kalinowski J."/>
            <person name="Ruckert C."/>
        </authorList>
    </citation>
    <scope>NUCLEOTIDE SEQUENCE</scope>
    <source>
        <strain evidence="3">KCTC 32422</strain>
    </source>
</reference>